<evidence type="ECO:0000313" key="1">
    <source>
        <dbReference type="EMBL" id="GAG82623.1"/>
    </source>
</evidence>
<proteinExistence type="predicted"/>
<gene>
    <name evidence="1" type="ORF">S01H4_26168</name>
</gene>
<protein>
    <submittedName>
        <fullName evidence="1">Uncharacterized protein</fullName>
    </submittedName>
</protein>
<sequence length="146" mass="15847">HAVTRYYPLNPGNFVPQDNSPDWVVTESYARSGVDSQTAIFYMGICLPHGAVVTSMKIYVARAGSSIISATLHRVDFTEGRTEMATCGVSSGSGYLSDEDTSINSATINNLSYTYGIRMYTDPQGTKTNARFLGGVITYTIQEPLP</sequence>
<feature type="non-terminal residue" evidence="1">
    <location>
        <position position="1"/>
    </location>
</feature>
<comment type="caution">
    <text evidence="1">The sequence shown here is derived from an EMBL/GenBank/DDBJ whole genome shotgun (WGS) entry which is preliminary data.</text>
</comment>
<dbReference type="AlphaFoldDB" id="X1BES0"/>
<reference evidence="1" key="1">
    <citation type="journal article" date="2014" name="Front. Microbiol.">
        <title>High frequency of phylogenetically diverse reductive dehalogenase-homologous genes in deep subseafloor sedimentary metagenomes.</title>
        <authorList>
            <person name="Kawai M."/>
            <person name="Futagami T."/>
            <person name="Toyoda A."/>
            <person name="Takaki Y."/>
            <person name="Nishi S."/>
            <person name="Hori S."/>
            <person name="Arai W."/>
            <person name="Tsubouchi T."/>
            <person name="Morono Y."/>
            <person name="Uchiyama I."/>
            <person name="Ito T."/>
            <person name="Fujiyama A."/>
            <person name="Inagaki F."/>
            <person name="Takami H."/>
        </authorList>
    </citation>
    <scope>NUCLEOTIDE SEQUENCE</scope>
    <source>
        <strain evidence="1">Expedition CK06-06</strain>
    </source>
</reference>
<name>X1BES0_9ZZZZ</name>
<organism evidence="1">
    <name type="scientific">marine sediment metagenome</name>
    <dbReference type="NCBI Taxonomy" id="412755"/>
    <lineage>
        <taxon>unclassified sequences</taxon>
        <taxon>metagenomes</taxon>
        <taxon>ecological metagenomes</taxon>
    </lineage>
</organism>
<dbReference type="EMBL" id="BART01012568">
    <property type="protein sequence ID" value="GAG82623.1"/>
    <property type="molecule type" value="Genomic_DNA"/>
</dbReference>
<accession>X1BES0</accession>